<accession>A0A8J5WAN7</accession>
<protein>
    <recommendedName>
        <fullName evidence="3">CBM20 domain-containing protein</fullName>
    </recommendedName>
</protein>
<dbReference type="GO" id="GO:2001070">
    <property type="term" value="F:starch binding"/>
    <property type="evidence" value="ECO:0007669"/>
    <property type="project" value="InterPro"/>
</dbReference>
<evidence type="ECO:0000313" key="5">
    <source>
        <dbReference type="Proteomes" id="UP000729402"/>
    </source>
</evidence>
<dbReference type="SMART" id="SM01065">
    <property type="entry name" value="CBM_2"/>
    <property type="match status" value="1"/>
</dbReference>
<dbReference type="FunFam" id="2.60.40.10:FF:001568">
    <property type="entry name" value="Ribonuclease E/G-like protein, chloroplastic"/>
    <property type="match status" value="1"/>
</dbReference>
<dbReference type="OrthoDB" id="6123450at2759"/>
<feature type="domain" description="CBM20" evidence="3">
    <location>
        <begin position="92"/>
        <end position="202"/>
    </location>
</feature>
<evidence type="ECO:0000256" key="2">
    <source>
        <dbReference type="SAM" id="MobiDB-lite"/>
    </source>
</evidence>
<dbReference type="AlphaFoldDB" id="A0A8J5WAN7"/>
<dbReference type="InterPro" id="IPR002044">
    <property type="entry name" value="CBM20"/>
</dbReference>
<reference evidence="4" key="2">
    <citation type="submission" date="2021-02" db="EMBL/GenBank/DDBJ databases">
        <authorList>
            <person name="Kimball J.A."/>
            <person name="Haas M.W."/>
            <person name="Macchietto M."/>
            <person name="Kono T."/>
            <person name="Duquette J."/>
            <person name="Shao M."/>
        </authorList>
    </citation>
    <scope>NUCLEOTIDE SEQUENCE</scope>
    <source>
        <tissue evidence="4">Fresh leaf tissue</tissue>
    </source>
</reference>
<feature type="region of interest" description="Disordered" evidence="2">
    <location>
        <begin position="388"/>
        <end position="408"/>
    </location>
</feature>
<dbReference type="Proteomes" id="UP000729402">
    <property type="component" value="Unassembled WGS sequence"/>
</dbReference>
<dbReference type="PROSITE" id="PS51166">
    <property type="entry name" value="CBM20"/>
    <property type="match status" value="1"/>
</dbReference>
<evidence type="ECO:0000256" key="1">
    <source>
        <dbReference type="ARBA" id="ARBA00022722"/>
    </source>
</evidence>
<name>A0A8J5WAN7_ZIZPA</name>
<reference evidence="4" key="1">
    <citation type="journal article" date="2021" name="bioRxiv">
        <title>Whole Genome Assembly and Annotation of Northern Wild Rice, Zizania palustris L., Supports a Whole Genome Duplication in the Zizania Genus.</title>
        <authorList>
            <person name="Haas M."/>
            <person name="Kono T."/>
            <person name="Macchietto M."/>
            <person name="Millas R."/>
            <person name="McGilp L."/>
            <person name="Shao M."/>
            <person name="Duquette J."/>
            <person name="Hirsch C.N."/>
            <person name="Kimball J."/>
        </authorList>
    </citation>
    <scope>NUCLEOTIDE SEQUENCE</scope>
    <source>
        <tissue evidence="4">Fresh leaf tissue</tissue>
    </source>
</reference>
<dbReference type="GO" id="GO:0004540">
    <property type="term" value="F:RNA nuclease activity"/>
    <property type="evidence" value="ECO:0007669"/>
    <property type="project" value="InterPro"/>
</dbReference>
<sequence length="662" mass="73573">MTARALGTPPPPPLGAMRAPRCPLAAADASTPLRGYRRGVAAPSSALSGHWGRHTLCSMQLMDALRGNLQVESSMLHSPKPLMSTRRDDSTITCKGFCKISWNLKADVLDGYLIFVTGDPVTLGCWESDMAVQLAPSVESSNIWTAEIKVPYGVNFKYNYFVREENDSSSDIVWRPGPEFSLSIPSVGWKKHVIVVKDLWMKTSVASIPSPSWGSWLMEASFLQDQIAESGEHQSIVKAYSVIDMVDQASSVGEHIILRLGNGTPLHAKHISENPSANVHDDFTVTDKPNAIKSSISQHERNQPVEEPWIIGSVVAAKMSFAAVKHDKNRWKFMNKKQELGQASENMPEQDQPVEEPWLFQSKVAPKKTVVRAKGKIEAKDIIRKLRKMDKPPAPLEDDKATKSTNGEPSSRVILINSSICTMQRIAVLEDGKLVELLLEPIKNNVQCDSIYLGIVMKLVPHMGGAFVDIGLSRPSLMSIKQNRDPFVFPQIVKDTKRDCAFFSDYNYESHPTYEEDDDMTDGEIADDENDDDSSAFPAEVASENEEGMAFLPNSKIKMIHSTEFESVSGYDEEKNDGTDDHMEDEYSEDILPDQSEVSNDLKTLSSIQHALRESSDDTNGSRWSHVRKGTKIMVQVIKEGLGSKGPTLSPFPCLRSRFWVC</sequence>
<dbReference type="GO" id="GO:0003723">
    <property type="term" value="F:RNA binding"/>
    <property type="evidence" value="ECO:0007669"/>
    <property type="project" value="InterPro"/>
</dbReference>
<dbReference type="GO" id="GO:0005737">
    <property type="term" value="C:cytoplasm"/>
    <property type="evidence" value="ECO:0007669"/>
    <property type="project" value="TreeGrafter"/>
</dbReference>
<organism evidence="4 5">
    <name type="scientific">Zizania palustris</name>
    <name type="common">Northern wild rice</name>
    <dbReference type="NCBI Taxonomy" id="103762"/>
    <lineage>
        <taxon>Eukaryota</taxon>
        <taxon>Viridiplantae</taxon>
        <taxon>Streptophyta</taxon>
        <taxon>Embryophyta</taxon>
        <taxon>Tracheophyta</taxon>
        <taxon>Spermatophyta</taxon>
        <taxon>Magnoliopsida</taxon>
        <taxon>Liliopsida</taxon>
        <taxon>Poales</taxon>
        <taxon>Poaceae</taxon>
        <taxon>BOP clade</taxon>
        <taxon>Oryzoideae</taxon>
        <taxon>Oryzeae</taxon>
        <taxon>Zizaniinae</taxon>
        <taxon>Zizania</taxon>
    </lineage>
</organism>
<feature type="compositionally biased region" description="Acidic residues" evidence="2">
    <location>
        <begin position="515"/>
        <end position="534"/>
    </location>
</feature>
<keyword evidence="5" id="KW-1185">Reference proteome</keyword>
<keyword evidence="1" id="KW-0540">Nuclease</keyword>
<evidence type="ECO:0000259" key="3">
    <source>
        <dbReference type="PROSITE" id="PS51166"/>
    </source>
</evidence>
<keyword evidence="1" id="KW-0378">Hydrolase</keyword>
<feature type="region of interest" description="Disordered" evidence="2">
    <location>
        <begin position="511"/>
        <end position="536"/>
    </location>
</feature>
<dbReference type="InterPro" id="IPR004659">
    <property type="entry name" value="RNase_E/G"/>
</dbReference>
<dbReference type="Pfam" id="PF00686">
    <property type="entry name" value="CBM_20"/>
    <property type="match status" value="1"/>
</dbReference>
<dbReference type="PANTHER" id="PTHR30001:SF1">
    <property type="entry name" value="RIBONUCLEASE E_G-LIKE PROTEIN, CHLOROPLASTIC"/>
    <property type="match status" value="1"/>
</dbReference>
<comment type="caution">
    <text evidence="4">The sequence shown here is derived from an EMBL/GenBank/DDBJ whole genome shotgun (WGS) entry which is preliminary data.</text>
</comment>
<dbReference type="GO" id="GO:0006364">
    <property type="term" value="P:rRNA processing"/>
    <property type="evidence" value="ECO:0007669"/>
    <property type="project" value="TreeGrafter"/>
</dbReference>
<proteinExistence type="predicted"/>
<gene>
    <name evidence="4" type="ORF">GUJ93_ZPchr0010g7225</name>
</gene>
<dbReference type="EMBL" id="JAAALK010000082">
    <property type="protein sequence ID" value="KAG8087098.1"/>
    <property type="molecule type" value="Genomic_DNA"/>
</dbReference>
<dbReference type="PANTHER" id="PTHR30001">
    <property type="entry name" value="RIBONUCLEASE"/>
    <property type="match status" value="1"/>
</dbReference>
<evidence type="ECO:0000313" key="4">
    <source>
        <dbReference type="EMBL" id="KAG8087098.1"/>
    </source>
</evidence>